<dbReference type="InParanoid" id="A0A0M9UCU6"/>
<dbReference type="EMBL" id="BBZA01000128">
    <property type="protein sequence ID" value="GAP63247.1"/>
    <property type="molecule type" value="Genomic_DNA"/>
</dbReference>
<reference evidence="1 2" key="1">
    <citation type="journal article" date="2015" name="Genome Announc.">
        <title>Draft Genome Sequence of a Heterotrophic Facultative Anaerobic Thermophilic Bacterium, Ardenticatena maritima Strain 110ST.</title>
        <authorList>
            <person name="Kawaichi S."/>
            <person name="Yoshida T."/>
            <person name="Sako Y."/>
            <person name="Nakamura R."/>
        </authorList>
    </citation>
    <scope>NUCLEOTIDE SEQUENCE [LARGE SCALE GENOMIC DNA]</scope>
    <source>
        <strain evidence="1 2">110S</strain>
    </source>
</reference>
<evidence type="ECO:0000313" key="2">
    <source>
        <dbReference type="Proteomes" id="UP000037784"/>
    </source>
</evidence>
<keyword evidence="2" id="KW-1185">Reference proteome</keyword>
<accession>A0A0M9UCU6</accession>
<proteinExistence type="predicted"/>
<sequence length="38" mass="4141">MNVALCNLSRIANLFAQRYDTAASSQTKNVQDARGTNP</sequence>
<evidence type="ECO:0000313" key="1">
    <source>
        <dbReference type="EMBL" id="GAP63247.1"/>
    </source>
</evidence>
<name>A0A0M9UCU6_9CHLR</name>
<gene>
    <name evidence="1" type="ORF">ARMA_1670</name>
</gene>
<dbReference type="AlphaFoldDB" id="A0A0M9UCU6"/>
<comment type="caution">
    <text evidence="1">The sequence shown here is derived from an EMBL/GenBank/DDBJ whole genome shotgun (WGS) entry which is preliminary data.</text>
</comment>
<dbReference type="Proteomes" id="UP000037784">
    <property type="component" value="Unassembled WGS sequence"/>
</dbReference>
<reference evidence="2" key="2">
    <citation type="submission" date="2015-08" db="EMBL/GenBank/DDBJ databases">
        <title>Draft Genome Sequence of a Heterotrophic Facultative Anaerobic Bacterium Ardenticatena maritima Strain 110S.</title>
        <authorList>
            <person name="Kawaichi S."/>
            <person name="Yoshida T."/>
            <person name="Sako Y."/>
            <person name="Nakamura R."/>
        </authorList>
    </citation>
    <scope>NUCLEOTIDE SEQUENCE [LARGE SCALE GENOMIC DNA]</scope>
    <source>
        <strain evidence="2">110S</strain>
    </source>
</reference>
<organism evidence="1 2">
    <name type="scientific">Ardenticatena maritima</name>
    <dbReference type="NCBI Taxonomy" id="872965"/>
    <lineage>
        <taxon>Bacteria</taxon>
        <taxon>Bacillati</taxon>
        <taxon>Chloroflexota</taxon>
        <taxon>Ardenticatenia</taxon>
        <taxon>Ardenticatenales</taxon>
        <taxon>Ardenticatenaceae</taxon>
        <taxon>Ardenticatena</taxon>
    </lineage>
</organism>
<protein>
    <submittedName>
        <fullName evidence="1">Uncharacterized protein</fullName>
    </submittedName>
</protein>